<dbReference type="GO" id="GO:0031683">
    <property type="term" value="F:G-protein beta/gamma-subunit complex binding"/>
    <property type="evidence" value="ECO:0007669"/>
    <property type="project" value="InterPro"/>
</dbReference>
<reference evidence="14" key="1">
    <citation type="submission" date="2018-02" db="EMBL/GenBank/DDBJ databases">
        <authorList>
            <person name="Cohen D.B."/>
            <person name="Kent A.D."/>
        </authorList>
    </citation>
    <scope>NUCLEOTIDE SEQUENCE</scope>
</reference>
<evidence type="ECO:0000256" key="13">
    <source>
        <dbReference type="SAM" id="MobiDB-lite"/>
    </source>
</evidence>
<dbReference type="Gene3D" id="1.10.400.10">
    <property type="entry name" value="GI Alpha 1, domain 2-like"/>
    <property type="match status" value="1"/>
</dbReference>
<dbReference type="Pfam" id="PF00503">
    <property type="entry name" value="G-alpha"/>
    <property type="match status" value="1"/>
</dbReference>
<dbReference type="PANTHER" id="PTHR10218">
    <property type="entry name" value="GTP-BINDING PROTEIN ALPHA SUBUNIT"/>
    <property type="match status" value="1"/>
</dbReference>
<feature type="binding site" evidence="11">
    <location>
        <begin position="367"/>
        <end position="373"/>
    </location>
    <ligand>
        <name>GTP</name>
        <dbReference type="ChEBI" id="CHEBI:37565"/>
    </ligand>
</feature>
<feature type="binding site" evidence="11">
    <location>
        <begin position="490"/>
        <end position="493"/>
    </location>
    <ligand>
        <name>GTP</name>
        <dbReference type="ChEBI" id="CHEBI:37565"/>
    </ligand>
</feature>
<evidence type="ECO:0000256" key="7">
    <source>
        <dbReference type="ARBA" id="ARBA00023134"/>
    </source>
</evidence>
<keyword evidence="3 11" id="KW-0547">Nucleotide-binding</keyword>
<dbReference type="GO" id="GO:0005737">
    <property type="term" value="C:cytoplasm"/>
    <property type="evidence" value="ECO:0007669"/>
    <property type="project" value="TreeGrafter"/>
</dbReference>
<evidence type="ECO:0000256" key="9">
    <source>
        <dbReference type="ARBA" id="ARBA00023242"/>
    </source>
</evidence>
<dbReference type="PRINTS" id="PR00318">
    <property type="entry name" value="GPROTEINA"/>
</dbReference>
<evidence type="ECO:0000256" key="6">
    <source>
        <dbReference type="ARBA" id="ARBA00022837"/>
    </source>
</evidence>
<dbReference type="PROSITE" id="PS51882">
    <property type="entry name" value="G_ALPHA"/>
    <property type="match status" value="1"/>
</dbReference>
<evidence type="ECO:0000256" key="8">
    <source>
        <dbReference type="ARBA" id="ARBA00023224"/>
    </source>
</evidence>
<keyword evidence="8" id="KW-0807">Transducer</keyword>
<dbReference type="GO" id="GO:0007188">
    <property type="term" value="P:adenylate cyclase-modulating G protein-coupled receptor signaling pathway"/>
    <property type="evidence" value="ECO:0007669"/>
    <property type="project" value="TreeGrafter"/>
</dbReference>
<keyword evidence="9" id="KW-0539">Nucleus</keyword>
<protein>
    <submittedName>
        <fullName evidence="14">Uncharacterized protein</fullName>
    </submittedName>
</protein>
<dbReference type="GO" id="GO:0005834">
    <property type="term" value="C:heterotrimeric G-protein complex"/>
    <property type="evidence" value="ECO:0007669"/>
    <property type="project" value="TreeGrafter"/>
</dbReference>
<evidence type="ECO:0000256" key="11">
    <source>
        <dbReference type="PIRSR" id="PIRSR601019-1"/>
    </source>
</evidence>
<feature type="region of interest" description="Disordered" evidence="13">
    <location>
        <begin position="585"/>
        <end position="605"/>
    </location>
</feature>
<dbReference type="SUPFAM" id="SSF52540">
    <property type="entry name" value="P-loop containing nucleoside triphosphate hydrolases"/>
    <property type="match status" value="1"/>
</dbReference>
<accession>A0A2N9G7N2</accession>
<keyword evidence="4" id="KW-0863">Zinc-finger</keyword>
<dbReference type="InterPro" id="IPR011025">
    <property type="entry name" value="GproteinA_insert"/>
</dbReference>
<keyword evidence="2 12" id="KW-0479">Metal-binding</keyword>
<evidence type="ECO:0000256" key="2">
    <source>
        <dbReference type="ARBA" id="ARBA00022723"/>
    </source>
</evidence>
<dbReference type="InterPro" id="IPR001019">
    <property type="entry name" value="Gprotein_alpha_su"/>
</dbReference>
<keyword evidence="5" id="KW-0862">Zinc</keyword>
<organism evidence="14">
    <name type="scientific">Fagus sylvatica</name>
    <name type="common">Beechnut</name>
    <dbReference type="NCBI Taxonomy" id="28930"/>
    <lineage>
        <taxon>Eukaryota</taxon>
        <taxon>Viridiplantae</taxon>
        <taxon>Streptophyta</taxon>
        <taxon>Embryophyta</taxon>
        <taxon>Tracheophyta</taxon>
        <taxon>Spermatophyta</taxon>
        <taxon>Magnoliopsida</taxon>
        <taxon>eudicotyledons</taxon>
        <taxon>Gunneridae</taxon>
        <taxon>Pentapetalae</taxon>
        <taxon>rosids</taxon>
        <taxon>fabids</taxon>
        <taxon>Fagales</taxon>
        <taxon>Fagaceae</taxon>
        <taxon>Fagus</taxon>
    </lineage>
</organism>
<dbReference type="AlphaFoldDB" id="A0A2N9G7N2"/>
<proteinExistence type="inferred from homology"/>
<feature type="binding site" evidence="11">
    <location>
        <position position="556"/>
    </location>
    <ligand>
        <name>GTP</name>
        <dbReference type="ChEBI" id="CHEBI:37565"/>
    </ligand>
</feature>
<evidence type="ECO:0000256" key="5">
    <source>
        <dbReference type="ARBA" id="ARBA00022833"/>
    </source>
</evidence>
<evidence type="ECO:0000256" key="3">
    <source>
        <dbReference type="ARBA" id="ARBA00022741"/>
    </source>
</evidence>
<feature type="binding site" evidence="12">
    <location>
        <position position="373"/>
    </location>
    <ligand>
        <name>Mg(2+)</name>
        <dbReference type="ChEBI" id="CHEBI:18420"/>
    </ligand>
</feature>
<dbReference type="GO" id="GO:0005525">
    <property type="term" value="F:GTP binding"/>
    <property type="evidence" value="ECO:0007669"/>
    <property type="project" value="UniProtKB-KW"/>
</dbReference>
<keyword evidence="6" id="KW-0106">Calcium</keyword>
<evidence type="ECO:0000256" key="4">
    <source>
        <dbReference type="ARBA" id="ARBA00022771"/>
    </source>
</evidence>
<dbReference type="FunFam" id="1.10.400.10:FF:000005">
    <property type="entry name" value="Extra-large guanine nucleotide-binding protein 3"/>
    <property type="match status" value="1"/>
</dbReference>
<comment type="similarity">
    <text evidence="10">Belongs to the G-alpha family. XLG subfamily.</text>
</comment>
<dbReference type="FunFam" id="3.40.50.300:FF:001044">
    <property type="entry name" value="Extra-large guanine nucleotide-binding protein 3"/>
    <property type="match status" value="1"/>
</dbReference>
<gene>
    <name evidence="14" type="ORF">FSB_LOCUS23332</name>
</gene>
<dbReference type="InterPro" id="IPR027417">
    <property type="entry name" value="P-loop_NTPase"/>
</dbReference>
<keyword evidence="7 11" id="KW-0342">GTP-binding</keyword>
<dbReference type="CDD" id="cd00066">
    <property type="entry name" value="G-alpha"/>
    <property type="match status" value="1"/>
</dbReference>
<dbReference type="GO" id="GO:0001664">
    <property type="term" value="F:G protein-coupled receptor binding"/>
    <property type="evidence" value="ECO:0007669"/>
    <property type="project" value="TreeGrafter"/>
</dbReference>
<evidence type="ECO:0000256" key="12">
    <source>
        <dbReference type="PIRSR" id="PIRSR601019-2"/>
    </source>
</evidence>
<name>A0A2N9G7N2_FAGSY</name>
<sequence length="605" mass="68885">MIVIAIDGFEKVLSDTVVLNGILMVANVQCPRDTHFWVYDDGRYEEEGQNNIRGNIWEKASTRFVCTLFSLPVPHGQPHGTRDEASNYTTVPNYLEQKNIQKLLLLGLQGSGTSTIFKQRSLSAEKVNRYGYDIMDALKNKCGGGGRGHRVSQGYGFSGLGWMTKCSAHALLVLAKIISFYIRSCTGALLEVGLGAMLSALHPSNVSQAKFLYGNKFTMEELQDIKLMIQSNMYRYLSILLDGRERFEEEAMSRMRALGFHDQNTEADGEVDPNETSQCVYSINPRLKHFSDWLLDIIATGDLDAFFPAATREYAPLVEEVWKDPAIQETYKRKDELHFLPDVAEYFLSRAVEVSSNEYEPSERDILYAEGVTQGNGLAFIEFSLDDRSPMSETYTDNLEAPPPPMTKYQLIRVNAKGMNEGCKWVEMFEDVGVVVFCVALTDYDQIGLASESSGSGSLIQNKMMQSKELFECMVRHPCFKDTPFVLILNKYDLFEDKVNRLPLSACEWFNDFSPVRTHHNNQSLAHQAYFYVAMKFKDLYASITARKLFVWQARARDRVTIDEAFKYIREVLKWEEEKDENYYGGAEDSFYSTDVSSSPFVRQE</sequence>
<dbReference type="GO" id="GO:0003924">
    <property type="term" value="F:GTPase activity"/>
    <property type="evidence" value="ECO:0007669"/>
    <property type="project" value="InterPro"/>
</dbReference>
<dbReference type="GO" id="GO:0005634">
    <property type="term" value="C:nucleus"/>
    <property type="evidence" value="ECO:0007669"/>
    <property type="project" value="UniProtKB-SubCell"/>
</dbReference>
<dbReference type="GO" id="GO:0008270">
    <property type="term" value="F:zinc ion binding"/>
    <property type="evidence" value="ECO:0007669"/>
    <property type="project" value="UniProtKB-KW"/>
</dbReference>
<keyword evidence="12" id="KW-0460">Magnesium</keyword>
<dbReference type="SMART" id="SM00275">
    <property type="entry name" value="G_alpha"/>
    <property type="match status" value="1"/>
</dbReference>
<feature type="compositionally biased region" description="Polar residues" evidence="13">
    <location>
        <begin position="591"/>
        <end position="605"/>
    </location>
</feature>
<evidence type="ECO:0000313" key="14">
    <source>
        <dbReference type="EMBL" id="SPC95450.1"/>
    </source>
</evidence>
<dbReference type="PANTHER" id="PTHR10218:SF334">
    <property type="entry name" value="EXTRA-LARGE GUANINE NUCLEOTIDE-BINDING PROTEIN 3"/>
    <property type="match status" value="1"/>
</dbReference>
<dbReference type="SUPFAM" id="SSF47895">
    <property type="entry name" value="Transducin (alpha subunit), insertion domain"/>
    <property type="match status" value="1"/>
</dbReference>
<comment type="subcellular location">
    <subcellularLocation>
        <location evidence="1">Nucleus</location>
    </subcellularLocation>
</comment>
<dbReference type="Gene3D" id="3.40.50.300">
    <property type="entry name" value="P-loop containing nucleotide triphosphate hydrolases"/>
    <property type="match status" value="1"/>
</dbReference>
<dbReference type="EMBL" id="OIVN01001569">
    <property type="protein sequence ID" value="SPC95450.1"/>
    <property type="molecule type" value="Genomic_DNA"/>
</dbReference>
<evidence type="ECO:0000256" key="10">
    <source>
        <dbReference type="ARBA" id="ARBA00060880"/>
    </source>
</evidence>
<evidence type="ECO:0000256" key="1">
    <source>
        <dbReference type="ARBA" id="ARBA00004123"/>
    </source>
</evidence>